<name>A0A8S1PQV4_9CILI</name>
<comment type="caution">
    <text evidence="1">The sequence shown here is derived from an EMBL/GenBank/DDBJ whole genome shotgun (WGS) entry which is preliminary data.</text>
</comment>
<evidence type="ECO:0000313" key="2">
    <source>
        <dbReference type="Proteomes" id="UP000692954"/>
    </source>
</evidence>
<gene>
    <name evidence="1" type="ORF">PSON_ATCC_30995.1.T0830161</name>
</gene>
<sequence length="58" mass="7398">MIRYFNYLEEHSGYYIGEDSGEGYKIQWDDTQNYFKQRRYPFQFQKYDEQKQFDKVFE</sequence>
<protein>
    <submittedName>
        <fullName evidence="1">Uncharacterized protein</fullName>
    </submittedName>
</protein>
<evidence type="ECO:0000313" key="1">
    <source>
        <dbReference type="EMBL" id="CAD8105049.1"/>
    </source>
</evidence>
<reference evidence="1" key="1">
    <citation type="submission" date="2021-01" db="EMBL/GenBank/DDBJ databases">
        <authorList>
            <consortium name="Genoscope - CEA"/>
            <person name="William W."/>
        </authorList>
    </citation>
    <scope>NUCLEOTIDE SEQUENCE</scope>
</reference>
<accession>A0A8S1PQV4</accession>
<proteinExistence type="predicted"/>
<dbReference type="EMBL" id="CAJJDN010000083">
    <property type="protein sequence ID" value="CAD8105049.1"/>
    <property type="molecule type" value="Genomic_DNA"/>
</dbReference>
<keyword evidence="2" id="KW-1185">Reference proteome</keyword>
<organism evidence="1 2">
    <name type="scientific">Paramecium sonneborni</name>
    <dbReference type="NCBI Taxonomy" id="65129"/>
    <lineage>
        <taxon>Eukaryota</taxon>
        <taxon>Sar</taxon>
        <taxon>Alveolata</taxon>
        <taxon>Ciliophora</taxon>
        <taxon>Intramacronucleata</taxon>
        <taxon>Oligohymenophorea</taxon>
        <taxon>Peniculida</taxon>
        <taxon>Parameciidae</taxon>
        <taxon>Paramecium</taxon>
    </lineage>
</organism>
<dbReference type="AlphaFoldDB" id="A0A8S1PQV4"/>
<dbReference type="Proteomes" id="UP000692954">
    <property type="component" value="Unassembled WGS sequence"/>
</dbReference>